<dbReference type="OrthoDB" id="4772660at2"/>
<evidence type="ECO:0000313" key="1">
    <source>
        <dbReference type="EMBL" id="TKV61640.1"/>
    </source>
</evidence>
<dbReference type="EMBL" id="SZZH01000001">
    <property type="protein sequence ID" value="TKV61640.1"/>
    <property type="molecule type" value="Genomic_DNA"/>
</dbReference>
<dbReference type="AlphaFoldDB" id="A0A4U6QM24"/>
<name>A0A4U6QM24_9ACTN</name>
<dbReference type="Pfam" id="PF14030">
    <property type="entry name" value="DUF4245"/>
    <property type="match status" value="1"/>
</dbReference>
<reference evidence="1 2" key="1">
    <citation type="submission" date="2019-05" db="EMBL/GenBank/DDBJ databases">
        <title>Nakamurella sp. N5BH11, whole genome shotgun sequence.</title>
        <authorList>
            <person name="Tuo L."/>
        </authorList>
    </citation>
    <scope>NUCLEOTIDE SEQUENCE [LARGE SCALE GENOMIC DNA]</scope>
    <source>
        <strain evidence="1 2">N5BH11</strain>
    </source>
</reference>
<protein>
    <submittedName>
        <fullName evidence="1">DUF4245 domain-containing protein</fullName>
    </submittedName>
</protein>
<keyword evidence="2" id="KW-1185">Reference proteome</keyword>
<proteinExistence type="predicted"/>
<sequence length="182" mass="18903">MAIRRPNTLRDMAWSIAVLAVVAILLGWAYGAVSFSPGRPSDGQAPVADVSGGFDRAAPLVGFDLAVPRELPADWQPSSFTFVDPATAPAGQVATVRGGWLTPDGRFITIIEAAGPPATVLPAELGSIGPNTGLQTVDGVEWTVTSGRRTEVAWYRTAGEATWLITGTATPESFATLAAALV</sequence>
<dbReference type="RefSeq" id="WP_137448945.1">
    <property type="nucleotide sequence ID" value="NZ_SZZH01000001.1"/>
</dbReference>
<comment type="caution">
    <text evidence="1">The sequence shown here is derived from an EMBL/GenBank/DDBJ whole genome shotgun (WGS) entry which is preliminary data.</text>
</comment>
<evidence type="ECO:0000313" key="2">
    <source>
        <dbReference type="Proteomes" id="UP000306985"/>
    </source>
</evidence>
<gene>
    <name evidence="1" type="ORF">FDO65_08800</name>
</gene>
<dbReference type="InterPro" id="IPR025339">
    <property type="entry name" value="DUF4245"/>
</dbReference>
<organism evidence="1 2">
    <name type="scientific">Nakamurella flava</name>
    <dbReference type="NCBI Taxonomy" id="2576308"/>
    <lineage>
        <taxon>Bacteria</taxon>
        <taxon>Bacillati</taxon>
        <taxon>Actinomycetota</taxon>
        <taxon>Actinomycetes</taxon>
        <taxon>Nakamurellales</taxon>
        <taxon>Nakamurellaceae</taxon>
        <taxon>Nakamurella</taxon>
    </lineage>
</organism>
<accession>A0A4U6QM24</accession>
<dbReference type="Proteomes" id="UP000306985">
    <property type="component" value="Unassembled WGS sequence"/>
</dbReference>